<name>A0AAU7QBA9_9GAMM</name>
<evidence type="ECO:0000313" key="3">
    <source>
        <dbReference type="EMBL" id="XBS69666.1"/>
    </source>
</evidence>
<dbReference type="PROSITE" id="PS51257">
    <property type="entry name" value="PROKAR_LIPOPROTEIN"/>
    <property type="match status" value="1"/>
</dbReference>
<evidence type="ECO:0000259" key="2">
    <source>
        <dbReference type="Pfam" id="PF02369"/>
    </source>
</evidence>
<protein>
    <recommendedName>
        <fullName evidence="2">Big-1 domain-containing protein</fullName>
    </recommendedName>
</protein>
<reference evidence="3" key="1">
    <citation type="submission" date="2024-06" db="EMBL/GenBank/DDBJ databases">
        <authorList>
            <person name="Coelho C."/>
            <person name="Bento M."/>
            <person name="Garcia E."/>
            <person name="Camelo A."/>
            <person name="Brandao I."/>
            <person name="Espirito Santo C."/>
            <person name="Trovao J."/>
            <person name="Verissimo A."/>
            <person name="Costa J."/>
            <person name="Tiago I."/>
        </authorList>
    </citation>
    <scope>NUCLEOTIDE SEQUENCE</scope>
    <source>
        <strain evidence="3">KWT182</strain>
    </source>
</reference>
<dbReference type="EMBL" id="CP157947">
    <property type="protein sequence ID" value="XBS69666.1"/>
    <property type="molecule type" value="Genomic_DNA"/>
</dbReference>
<dbReference type="InterPro" id="IPR013783">
    <property type="entry name" value="Ig-like_fold"/>
</dbReference>
<organism evidence="3">
    <name type="scientific">Acerihabitans sp. KWT182</name>
    <dbReference type="NCBI Taxonomy" id="3157919"/>
    <lineage>
        <taxon>Bacteria</taxon>
        <taxon>Pseudomonadati</taxon>
        <taxon>Pseudomonadota</taxon>
        <taxon>Gammaproteobacteria</taxon>
        <taxon>Enterobacterales</taxon>
        <taxon>Pectobacteriaceae</taxon>
        <taxon>Acerihabitans</taxon>
    </lineage>
</organism>
<evidence type="ECO:0000256" key="1">
    <source>
        <dbReference type="ARBA" id="ARBA00010116"/>
    </source>
</evidence>
<dbReference type="Pfam" id="PF02369">
    <property type="entry name" value="Big_1"/>
    <property type="match status" value="1"/>
</dbReference>
<dbReference type="InterPro" id="IPR003344">
    <property type="entry name" value="Big_1_dom"/>
</dbReference>
<sequence length="337" mass="35837">MEKNNSCFPVTSVACPVLPLANYELNARILADNAPANGASLNGVHYILTSPVNLPVANRRLEFSVNGSANLIIPTYYTNNSGALDVALTNTVPETVQLNANLADDTSVSTASLLTFTPVGPIPTYELTSRVVQNDAAADGISQNAVEFYLTYGGSGVSGTIIVTDLPTHPPTPRTTGSNGFYTAYITSSNPGSFIASAYLQGDPSVSTSQTITFAPVVTYPVFLGSNRVSVPLGVYFLGIESFFGPLVIKAGHRYSIRGIPTSNLIFNRCPYGYTFEEADQVCGMDVILDFTLLTNSLTPVIALSSGVGENLHSEGYYFNDFTAQVFTVDVYDEGPA</sequence>
<gene>
    <name evidence="3" type="ORF">ABK905_25705</name>
</gene>
<dbReference type="SUPFAM" id="SSF49373">
    <property type="entry name" value="Invasin/intimin cell-adhesion fragments"/>
    <property type="match status" value="2"/>
</dbReference>
<dbReference type="AlphaFoldDB" id="A0AAU7QBA9"/>
<accession>A0AAU7QBA9</accession>
<comment type="similarity">
    <text evidence="1">Belongs to the intimin/invasin family.</text>
</comment>
<dbReference type="Gene3D" id="2.60.40.10">
    <property type="entry name" value="Immunoglobulins"/>
    <property type="match status" value="2"/>
</dbReference>
<proteinExistence type="inferred from homology"/>
<feature type="domain" description="Big-1" evidence="2">
    <location>
        <begin position="29"/>
        <end position="112"/>
    </location>
</feature>
<dbReference type="InterPro" id="IPR008964">
    <property type="entry name" value="Invasin/intimin_cell_adhesion"/>
</dbReference>